<dbReference type="InterPro" id="IPR029010">
    <property type="entry name" value="ThuA-like"/>
</dbReference>
<dbReference type="InterPro" id="IPR029062">
    <property type="entry name" value="Class_I_gatase-like"/>
</dbReference>
<dbReference type="Proteomes" id="UP001138997">
    <property type="component" value="Unassembled WGS sequence"/>
</dbReference>
<organism evidence="2 3">
    <name type="scientific">Kineosporia babensis</name>
    <dbReference type="NCBI Taxonomy" id="499548"/>
    <lineage>
        <taxon>Bacteria</taxon>
        <taxon>Bacillati</taxon>
        <taxon>Actinomycetota</taxon>
        <taxon>Actinomycetes</taxon>
        <taxon>Kineosporiales</taxon>
        <taxon>Kineosporiaceae</taxon>
        <taxon>Kineosporia</taxon>
    </lineage>
</organism>
<evidence type="ECO:0000313" key="2">
    <source>
        <dbReference type="EMBL" id="MCD5314281.1"/>
    </source>
</evidence>
<evidence type="ECO:0000259" key="1">
    <source>
        <dbReference type="Pfam" id="PF06283"/>
    </source>
</evidence>
<keyword evidence="3" id="KW-1185">Reference proteome</keyword>
<proteinExistence type="predicted"/>
<sequence length="230" mass="25127">MNATKRALIVRGGWEGHQPVAATDLFIPFLESSGYHVQIEDKPAVYADEDTMSSIDLVLQCVTMASIERDEVQGLRKAVAAGTGLAGWHGGIADSYRGSADYVQLVGGLFACHPGKEPESRVGGETDNFIPHRIDILATEHPVTTGLKSFDLVTEQYWVMTDSYNQVLATTTVAAQSWNEWSSPITSPAVWTRQWGAGRVFVATPGHSPDVLRTPQVKTIVERGMQWASR</sequence>
<dbReference type="PANTHER" id="PTHR40469">
    <property type="entry name" value="SECRETED GLYCOSYL HYDROLASE"/>
    <property type="match status" value="1"/>
</dbReference>
<dbReference type="RefSeq" id="WP_231446661.1">
    <property type="nucleotide sequence ID" value="NZ_JAJOMB010000015.1"/>
</dbReference>
<accession>A0A9X1NIA1</accession>
<evidence type="ECO:0000313" key="3">
    <source>
        <dbReference type="Proteomes" id="UP001138997"/>
    </source>
</evidence>
<gene>
    <name evidence="2" type="ORF">LR394_25545</name>
</gene>
<dbReference type="SUPFAM" id="SSF52317">
    <property type="entry name" value="Class I glutamine amidotransferase-like"/>
    <property type="match status" value="1"/>
</dbReference>
<dbReference type="EMBL" id="JAJOMB010000015">
    <property type="protein sequence ID" value="MCD5314281.1"/>
    <property type="molecule type" value="Genomic_DNA"/>
</dbReference>
<protein>
    <submittedName>
        <fullName evidence="2">ThuA domain-containing protein</fullName>
    </submittedName>
</protein>
<dbReference type="Gene3D" id="3.40.50.880">
    <property type="match status" value="1"/>
</dbReference>
<dbReference type="Pfam" id="PF06283">
    <property type="entry name" value="ThuA"/>
    <property type="match status" value="1"/>
</dbReference>
<feature type="domain" description="ThuA-like" evidence="1">
    <location>
        <begin position="6"/>
        <end position="228"/>
    </location>
</feature>
<comment type="caution">
    <text evidence="2">The sequence shown here is derived from an EMBL/GenBank/DDBJ whole genome shotgun (WGS) entry which is preliminary data.</text>
</comment>
<reference evidence="2" key="1">
    <citation type="submission" date="2021-11" db="EMBL/GenBank/DDBJ databases">
        <title>Streptomyces corallinus and Kineosporia corallina sp. nov., two new coral-derived marine actinobacteria.</title>
        <authorList>
            <person name="Buangrab K."/>
            <person name="Sutthacheep M."/>
            <person name="Yeemin T."/>
            <person name="Harunari E."/>
            <person name="Igarashi Y."/>
            <person name="Sripreechasak P."/>
            <person name="Kanchanasin P."/>
            <person name="Tanasupawat S."/>
            <person name="Phongsopitanun W."/>
        </authorList>
    </citation>
    <scope>NUCLEOTIDE SEQUENCE</scope>
    <source>
        <strain evidence="2">JCM 31032</strain>
    </source>
</reference>
<dbReference type="AlphaFoldDB" id="A0A9X1NIA1"/>
<name>A0A9X1NIA1_9ACTN</name>
<dbReference type="PANTHER" id="PTHR40469:SF2">
    <property type="entry name" value="GALACTOSE-BINDING DOMAIN-LIKE SUPERFAMILY PROTEIN"/>
    <property type="match status" value="1"/>
</dbReference>